<evidence type="ECO:0000256" key="1">
    <source>
        <dbReference type="SAM" id="MobiDB-lite"/>
    </source>
</evidence>
<organism evidence="2">
    <name type="scientific">Arundo donax</name>
    <name type="common">Giant reed</name>
    <name type="synonym">Donax arundinaceus</name>
    <dbReference type="NCBI Taxonomy" id="35708"/>
    <lineage>
        <taxon>Eukaryota</taxon>
        <taxon>Viridiplantae</taxon>
        <taxon>Streptophyta</taxon>
        <taxon>Embryophyta</taxon>
        <taxon>Tracheophyta</taxon>
        <taxon>Spermatophyta</taxon>
        <taxon>Magnoliopsida</taxon>
        <taxon>Liliopsida</taxon>
        <taxon>Poales</taxon>
        <taxon>Poaceae</taxon>
        <taxon>PACMAD clade</taxon>
        <taxon>Arundinoideae</taxon>
        <taxon>Arundineae</taxon>
        <taxon>Arundo</taxon>
    </lineage>
</organism>
<reference evidence="2" key="2">
    <citation type="journal article" date="2015" name="Data Brief">
        <title>Shoot transcriptome of the giant reed, Arundo donax.</title>
        <authorList>
            <person name="Barrero R.A."/>
            <person name="Guerrero F.D."/>
            <person name="Moolhuijzen P."/>
            <person name="Goolsby J.A."/>
            <person name="Tidwell J."/>
            <person name="Bellgard S.E."/>
            <person name="Bellgard M.I."/>
        </authorList>
    </citation>
    <scope>NUCLEOTIDE SEQUENCE</scope>
    <source>
        <tissue evidence="2">Shoot tissue taken approximately 20 cm above the soil surface</tissue>
    </source>
</reference>
<reference evidence="2" key="1">
    <citation type="submission" date="2014-09" db="EMBL/GenBank/DDBJ databases">
        <authorList>
            <person name="Magalhaes I.L.F."/>
            <person name="Oliveira U."/>
            <person name="Santos F.R."/>
            <person name="Vidigal T.H.D.A."/>
            <person name="Brescovit A.D."/>
            <person name="Santos A.J."/>
        </authorList>
    </citation>
    <scope>NUCLEOTIDE SEQUENCE</scope>
    <source>
        <tissue evidence="2">Shoot tissue taken approximately 20 cm above the soil surface</tissue>
    </source>
</reference>
<sequence>MRGSKARSTPPLPPRRALAPAPIRNPTKRSLCIHGAARKEAVHASADLPPWTLSFDELGLVMNNETLGSPLQSHPEGLAVLNENELVQLKHEAWMKDGFYADPEAKLHFLIRICGTYSFDELGLVMNNERLGSALTVAITY</sequence>
<evidence type="ECO:0000313" key="2">
    <source>
        <dbReference type="EMBL" id="JAD81839.1"/>
    </source>
</evidence>
<feature type="region of interest" description="Disordered" evidence="1">
    <location>
        <begin position="1"/>
        <end position="22"/>
    </location>
</feature>
<proteinExistence type="predicted"/>
<name>A0A0A9CZT6_ARUDO</name>
<accession>A0A0A9CZT6</accession>
<dbReference type="EMBL" id="GBRH01216056">
    <property type="protein sequence ID" value="JAD81839.1"/>
    <property type="molecule type" value="Transcribed_RNA"/>
</dbReference>
<dbReference type="AlphaFoldDB" id="A0A0A9CZT6"/>
<protein>
    <submittedName>
        <fullName evidence="2">Uncharacterized protein</fullName>
    </submittedName>
</protein>